<accession>A0A9P0IN34</accession>
<feature type="transmembrane region" description="Helical" evidence="5">
    <location>
        <begin position="270"/>
        <end position="295"/>
    </location>
</feature>
<evidence type="ECO:0000256" key="1">
    <source>
        <dbReference type="ARBA" id="ARBA00004141"/>
    </source>
</evidence>
<evidence type="ECO:0000256" key="5">
    <source>
        <dbReference type="SAM" id="Phobius"/>
    </source>
</evidence>
<feature type="transmembrane region" description="Helical" evidence="5">
    <location>
        <begin position="149"/>
        <end position="173"/>
    </location>
</feature>
<reference evidence="6" key="1">
    <citation type="submission" date="2022-02" db="EMBL/GenBank/DDBJ databases">
        <authorList>
            <person name="King R."/>
        </authorList>
    </citation>
    <scope>NUCLEOTIDE SEQUENCE</scope>
</reference>
<dbReference type="PANTHER" id="PTHR23507:SF1">
    <property type="entry name" value="FI18259P1-RELATED"/>
    <property type="match status" value="1"/>
</dbReference>
<feature type="transmembrane region" description="Helical" evidence="5">
    <location>
        <begin position="109"/>
        <end position="129"/>
    </location>
</feature>
<name>A0A9P0IN34_APHGO</name>
<dbReference type="GO" id="GO:0016020">
    <property type="term" value="C:membrane"/>
    <property type="evidence" value="ECO:0007669"/>
    <property type="project" value="UniProtKB-SubCell"/>
</dbReference>
<evidence type="ECO:0000256" key="3">
    <source>
        <dbReference type="ARBA" id="ARBA00022989"/>
    </source>
</evidence>
<keyword evidence="7" id="KW-1185">Reference proteome</keyword>
<keyword evidence="3 5" id="KW-1133">Transmembrane helix</keyword>
<feature type="transmembrane region" description="Helical" evidence="5">
    <location>
        <begin position="180"/>
        <end position="200"/>
    </location>
</feature>
<proteinExistence type="predicted"/>
<comment type="subcellular location">
    <subcellularLocation>
        <location evidence="1">Membrane</location>
        <topology evidence="1">Multi-pass membrane protein</topology>
    </subcellularLocation>
</comment>
<organism evidence="6 7">
    <name type="scientific">Aphis gossypii</name>
    <name type="common">Cotton aphid</name>
    <dbReference type="NCBI Taxonomy" id="80765"/>
    <lineage>
        <taxon>Eukaryota</taxon>
        <taxon>Metazoa</taxon>
        <taxon>Ecdysozoa</taxon>
        <taxon>Arthropoda</taxon>
        <taxon>Hexapoda</taxon>
        <taxon>Insecta</taxon>
        <taxon>Pterygota</taxon>
        <taxon>Neoptera</taxon>
        <taxon>Paraneoptera</taxon>
        <taxon>Hemiptera</taxon>
        <taxon>Sternorrhyncha</taxon>
        <taxon>Aphidomorpha</taxon>
        <taxon>Aphidoidea</taxon>
        <taxon>Aphididae</taxon>
        <taxon>Aphidini</taxon>
        <taxon>Aphis</taxon>
        <taxon>Aphis</taxon>
    </lineage>
</organism>
<evidence type="ECO:0000313" key="6">
    <source>
        <dbReference type="EMBL" id="CAH1709566.1"/>
    </source>
</evidence>
<dbReference type="Proteomes" id="UP001154329">
    <property type="component" value="Chromosome 1"/>
</dbReference>
<dbReference type="AlphaFoldDB" id="A0A9P0IN34"/>
<keyword evidence="2 5" id="KW-0812">Transmembrane</keyword>
<dbReference type="PANTHER" id="PTHR23507">
    <property type="entry name" value="ZGC:174356"/>
    <property type="match status" value="1"/>
</dbReference>
<dbReference type="InterPro" id="IPR036259">
    <property type="entry name" value="MFS_trans_sf"/>
</dbReference>
<keyword evidence="4 5" id="KW-0472">Membrane</keyword>
<dbReference type="Gene3D" id="1.20.1250.20">
    <property type="entry name" value="MFS general substrate transporter like domains"/>
    <property type="match status" value="1"/>
</dbReference>
<feature type="transmembrane region" description="Helical" evidence="5">
    <location>
        <begin position="206"/>
        <end position="227"/>
    </location>
</feature>
<dbReference type="GO" id="GO:0022857">
    <property type="term" value="F:transmembrane transporter activity"/>
    <property type="evidence" value="ECO:0007669"/>
    <property type="project" value="TreeGrafter"/>
</dbReference>
<evidence type="ECO:0000256" key="4">
    <source>
        <dbReference type="ARBA" id="ARBA00023136"/>
    </source>
</evidence>
<dbReference type="SUPFAM" id="SSF103473">
    <property type="entry name" value="MFS general substrate transporter"/>
    <property type="match status" value="1"/>
</dbReference>
<protein>
    <submittedName>
        <fullName evidence="6">Uncharacterized protein</fullName>
    </submittedName>
</protein>
<feature type="transmembrane region" description="Helical" evidence="5">
    <location>
        <begin position="54"/>
        <end position="74"/>
    </location>
</feature>
<reference evidence="6" key="2">
    <citation type="submission" date="2022-10" db="EMBL/GenBank/DDBJ databases">
        <authorList>
            <consortium name="ENA_rothamsted_submissions"/>
            <consortium name="culmorum"/>
            <person name="King R."/>
        </authorList>
    </citation>
    <scope>NUCLEOTIDE SEQUENCE</scope>
</reference>
<sequence>MFWIGVMSYVSENSKFEGRTLKHGIIIATYTFSLLIGWGLIIILKKSTDRLHRYLLFVVPILFNLFAILIGQLYIEDNSDTYDRDIIWFRPNSVFKGFIDLFKNKYKGFSIVLATLIICQSVIVARIGSEYEIIMQYISKSFMWYHDDHIYFSVIKMLAIIFGTMFSVFVLSYNMKIHDLAIGISACIIYIIAAILYIVLNQFWKIFIISMIYLCHGSAVTITISLTSKIMDNDQLGRFYSIQTCMNTALTFGLVKAYETATDNRFYSKFGHFSLMILMYVILTIPILFVFIILYSKYKNFWIRDTARTSRTRQQTVYVTRT</sequence>
<evidence type="ECO:0000256" key="2">
    <source>
        <dbReference type="ARBA" id="ARBA00022692"/>
    </source>
</evidence>
<gene>
    <name evidence="6" type="ORF">APHIGO_LOCUS857</name>
</gene>
<evidence type="ECO:0000313" key="7">
    <source>
        <dbReference type="Proteomes" id="UP001154329"/>
    </source>
</evidence>
<dbReference type="EMBL" id="OU899034">
    <property type="protein sequence ID" value="CAH1709566.1"/>
    <property type="molecule type" value="Genomic_DNA"/>
</dbReference>
<feature type="transmembrane region" description="Helical" evidence="5">
    <location>
        <begin position="20"/>
        <end position="42"/>
    </location>
</feature>